<feature type="domain" description="Protein kinase" evidence="7">
    <location>
        <begin position="3"/>
        <end position="263"/>
    </location>
</feature>
<comment type="similarity">
    <text evidence="6">Belongs to the protein kinase superfamily.</text>
</comment>
<evidence type="ECO:0000259" key="7">
    <source>
        <dbReference type="PROSITE" id="PS50011"/>
    </source>
</evidence>
<dbReference type="SMART" id="SM00220">
    <property type="entry name" value="S_TKc"/>
    <property type="match status" value="1"/>
</dbReference>
<dbReference type="PROSITE" id="PS00108">
    <property type="entry name" value="PROTEIN_KINASE_ST"/>
    <property type="match status" value="1"/>
</dbReference>
<dbReference type="Gene3D" id="1.10.510.10">
    <property type="entry name" value="Transferase(Phosphotransferase) domain 1"/>
    <property type="match status" value="1"/>
</dbReference>
<dbReference type="InterPro" id="IPR017441">
    <property type="entry name" value="Protein_kinase_ATP_BS"/>
</dbReference>
<dbReference type="InterPro" id="IPR052751">
    <property type="entry name" value="Plant_MAPKKK"/>
</dbReference>
<keyword evidence="9" id="KW-1185">Reference proteome</keyword>
<dbReference type="InterPro" id="IPR011009">
    <property type="entry name" value="Kinase-like_dom_sf"/>
</dbReference>
<dbReference type="Gene3D" id="3.30.200.20">
    <property type="entry name" value="Phosphorylase Kinase, domain 1"/>
    <property type="match status" value="1"/>
</dbReference>
<dbReference type="EMBL" id="JAKOGI010000001">
    <property type="protein sequence ID" value="KAJ8453121.1"/>
    <property type="molecule type" value="Genomic_DNA"/>
</dbReference>
<dbReference type="InterPro" id="IPR000719">
    <property type="entry name" value="Prot_kinase_dom"/>
</dbReference>
<name>A0A9Q1QTM1_9CARY</name>
<keyword evidence="1" id="KW-0808">Transferase</keyword>
<comment type="caution">
    <text evidence="8">The sequence shown here is derived from an EMBL/GenBank/DDBJ whole genome shotgun (WGS) entry which is preliminary data.</text>
</comment>
<keyword evidence="6" id="KW-0723">Serine/threonine-protein kinase</keyword>
<evidence type="ECO:0000313" key="8">
    <source>
        <dbReference type="EMBL" id="KAJ8453121.1"/>
    </source>
</evidence>
<dbReference type="GO" id="GO:0005524">
    <property type="term" value="F:ATP binding"/>
    <property type="evidence" value="ECO:0007669"/>
    <property type="project" value="UniProtKB-UniRule"/>
</dbReference>
<keyword evidence="3" id="KW-0418">Kinase</keyword>
<keyword evidence="2 5" id="KW-0547">Nucleotide-binding</keyword>
<keyword evidence="4 5" id="KW-0067">ATP-binding</keyword>
<dbReference type="PANTHER" id="PTHR48011">
    <property type="entry name" value="CCR4-NOT TRANSCRIPTIONAL COMPLEX SUBUNIT CAF120-RELATED"/>
    <property type="match status" value="1"/>
</dbReference>
<evidence type="ECO:0000313" key="9">
    <source>
        <dbReference type="Proteomes" id="UP001153076"/>
    </source>
</evidence>
<evidence type="ECO:0000256" key="4">
    <source>
        <dbReference type="ARBA" id="ARBA00022840"/>
    </source>
</evidence>
<dbReference type="InterPro" id="IPR008271">
    <property type="entry name" value="Ser/Thr_kinase_AS"/>
</dbReference>
<feature type="binding site" evidence="5">
    <location>
        <position position="36"/>
    </location>
    <ligand>
        <name>ATP</name>
        <dbReference type="ChEBI" id="CHEBI:30616"/>
    </ligand>
</feature>
<dbReference type="GO" id="GO:0007165">
    <property type="term" value="P:signal transduction"/>
    <property type="evidence" value="ECO:0007669"/>
    <property type="project" value="TreeGrafter"/>
</dbReference>
<dbReference type="Pfam" id="PF00069">
    <property type="entry name" value="Pkinase"/>
    <property type="match status" value="1"/>
</dbReference>
<protein>
    <recommendedName>
        <fullName evidence="7">Protein kinase domain-containing protein</fullName>
    </recommendedName>
</protein>
<evidence type="ECO:0000256" key="3">
    <source>
        <dbReference type="ARBA" id="ARBA00022777"/>
    </source>
</evidence>
<dbReference type="Proteomes" id="UP001153076">
    <property type="component" value="Unassembled WGS sequence"/>
</dbReference>
<dbReference type="OrthoDB" id="8693905at2759"/>
<dbReference type="PROSITE" id="PS00107">
    <property type="entry name" value="PROTEIN_KINASE_ATP"/>
    <property type="match status" value="1"/>
</dbReference>
<evidence type="ECO:0000256" key="1">
    <source>
        <dbReference type="ARBA" id="ARBA00022679"/>
    </source>
</evidence>
<organism evidence="8 9">
    <name type="scientific">Carnegiea gigantea</name>
    <dbReference type="NCBI Taxonomy" id="171969"/>
    <lineage>
        <taxon>Eukaryota</taxon>
        <taxon>Viridiplantae</taxon>
        <taxon>Streptophyta</taxon>
        <taxon>Embryophyta</taxon>
        <taxon>Tracheophyta</taxon>
        <taxon>Spermatophyta</taxon>
        <taxon>Magnoliopsida</taxon>
        <taxon>eudicotyledons</taxon>
        <taxon>Gunneridae</taxon>
        <taxon>Pentapetalae</taxon>
        <taxon>Caryophyllales</taxon>
        <taxon>Cactineae</taxon>
        <taxon>Cactaceae</taxon>
        <taxon>Cactoideae</taxon>
        <taxon>Echinocereeae</taxon>
        <taxon>Carnegiea</taxon>
    </lineage>
</organism>
<dbReference type="PANTHER" id="PTHR48011:SF18">
    <property type="entry name" value="MITOGEN-ACTIVATED PROTEIN KINASE KINASE KINASE 19-RELATED"/>
    <property type="match status" value="1"/>
</dbReference>
<evidence type="ECO:0000256" key="5">
    <source>
        <dbReference type="PROSITE-ProRule" id="PRU10141"/>
    </source>
</evidence>
<dbReference type="GO" id="GO:0004674">
    <property type="term" value="F:protein serine/threonine kinase activity"/>
    <property type="evidence" value="ECO:0007669"/>
    <property type="project" value="UniProtKB-KW"/>
</dbReference>
<evidence type="ECO:0000256" key="2">
    <source>
        <dbReference type="ARBA" id="ARBA00022741"/>
    </source>
</evidence>
<dbReference type="CDD" id="cd06606">
    <property type="entry name" value="STKc_MAPKKK"/>
    <property type="match status" value="1"/>
</dbReference>
<accession>A0A9Q1QTM1</accession>
<dbReference type="AlphaFoldDB" id="A0A9Q1QTM1"/>
<dbReference type="SUPFAM" id="SSF56112">
    <property type="entry name" value="Protein kinase-like (PK-like)"/>
    <property type="match status" value="1"/>
</dbReference>
<sequence length="366" mass="40344">MEWLRGDTIGRGSFGTVSLAIPKSNLSQFQIPIVVKSSDFSCSNSLQNEKQILSQLGNHHPQIVKLLGDSLSFENGTQFYNLFLEYAQKGSLADQMRISGGKFSFSDVKKYAKSILKGLCYIHEEGFVHGDIKLQNVLLFENGVAKIADFGLAKRAHEKTGCQFRGTPLYMSPEIVAGGEVGSPADIWALGCAVVEMTSGKPAWSFSPESDVSSLLYRIGVAGESPEIPANLCPEGKDFLGKCFAMDPNDRWTARMLMDHPFVSGFEDSCCSDSDDKLASVSPRCPLEFPDWESTDESTLNSVDSMGFTDESESSFWSSISGRLEQDLELPSRPSDSVFKLIGWSSIFPIVKLYIELYRAKLVIKD</sequence>
<reference evidence="8" key="1">
    <citation type="submission" date="2022-04" db="EMBL/GenBank/DDBJ databases">
        <title>Carnegiea gigantea Genome sequencing and assembly v2.</title>
        <authorList>
            <person name="Copetti D."/>
            <person name="Sanderson M.J."/>
            <person name="Burquez A."/>
            <person name="Wojciechowski M.F."/>
        </authorList>
    </citation>
    <scope>NUCLEOTIDE SEQUENCE</scope>
    <source>
        <strain evidence="8">SGP5-SGP5p</strain>
        <tissue evidence="8">Aerial part</tissue>
    </source>
</reference>
<proteinExistence type="inferred from homology"/>
<evidence type="ECO:0000256" key="6">
    <source>
        <dbReference type="RuleBase" id="RU000304"/>
    </source>
</evidence>
<dbReference type="PROSITE" id="PS50011">
    <property type="entry name" value="PROTEIN_KINASE_DOM"/>
    <property type="match status" value="1"/>
</dbReference>
<gene>
    <name evidence="8" type="ORF">Cgig2_008005</name>
</gene>